<dbReference type="InterPro" id="IPR041647">
    <property type="entry name" value="IRK_C"/>
</dbReference>
<dbReference type="GO" id="GO:0005886">
    <property type="term" value="C:plasma membrane"/>
    <property type="evidence" value="ECO:0007669"/>
    <property type="project" value="TreeGrafter"/>
</dbReference>
<dbReference type="GO" id="GO:1990573">
    <property type="term" value="P:potassium ion import across plasma membrane"/>
    <property type="evidence" value="ECO:0007669"/>
    <property type="project" value="TreeGrafter"/>
</dbReference>
<keyword evidence="5 9" id="KW-0407">Ion channel</keyword>
<evidence type="ECO:0000256" key="2">
    <source>
        <dbReference type="ARBA" id="ARBA00022692"/>
    </source>
</evidence>
<accession>A0A835YU47</accession>
<dbReference type="SUPFAM" id="SSF81324">
    <property type="entry name" value="Voltage-gated potassium channels"/>
    <property type="match status" value="1"/>
</dbReference>
<dbReference type="Pfam" id="PF17655">
    <property type="entry name" value="IRK_C"/>
    <property type="match status" value="1"/>
</dbReference>
<dbReference type="PANTHER" id="PTHR11767:SF103">
    <property type="entry name" value="POTASSIUM CHANNEL INWARDLY RECTIFYING TRANSMEMBRANE DOMAIN-CONTAINING PROTEIN"/>
    <property type="match status" value="1"/>
</dbReference>
<feature type="domain" description="Potassium channel inwardly rectifying transmembrane" evidence="7">
    <location>
        <begin position="53"/>
        <end position="167"/>
    </location>
</feature>
<dbReference type="GO" id="GO:0034702">
    <property type="term" value="C:monoatomic ion channel complex"/>
    <property type="evidence" value="ECO:0007669"/>
    <property type="project" value="UniProtKB-KW"/>
</dbReference>
<feature type="transmembrane region" description="Helical" evidence="6">
    <location>
        <begin position="74"/>
        <end position="96"/>
    </location>
</feature>
<evidence type="ECO:0000256" key="6">
    <source>
        <dbReference type="SAM" id="Phobius"/>
    </source>
</evidence>
<dbReference type="OrthoDB" id="273257at2759"/>
<evidence type="ECO:0000259" key="8">
    <source>
        <dbReference type="Pfam" id="PF17655"/>
    </source>
</evidence>
<feature type="non-terminal residue" evidence="9">
    <location>
        <position position="1"/>
    </location>
</feature>
<dbReference type="InterPro" id="IPR040445">
    <property type="entry name" value="Kir_TM"/>
</dbReference>
<dbReference type="GO" id="GO:0005242">
    <property type="term" value="F:inward rectifier potassium channel activity"/>
    <property type="evidence" value="ECO:0007669"/>
    <property type="project" value="InterPro"/>
</dbReference>
<feature type="non-terminal residue" evidence="9">
    <location>
        <position position="259"/>
    </location>
</feature>
<evidence type="ECO:0000256" key="5">
    <source>
        <dbReference type="RuleBase" id="RU003822"/>
    </source>
</evidence>
<keyword evidence="4 6" id="KW-0472">Membrane</keyword>
<evidence type="ECO:0000313" key="9">
    <source>
        <dbReference type="EMBL" id="KAG5180748.1"/>
    </source>
</evidence>
<name>A0A835YU47_9STRA</name>
<dbReference type="GO" id="GO:0034765">
    <property type="term" value="P:regulation of monoatomic ion transmembrane transport"/>
    <property type="evidence" value="ECO:0007669"/>
    <property type="project" value="TreeGrafter"/>
</dbReference>
<evidence type="ECO:0000256" key="4">
    <source>
        <dbReference type="ARBA" id="ARBA00023136"/>
    </source>
</evidence>
<proteinExistence type="inferred from homology"/>
<dbReference type="Gene3D" id="1.10.287.70">
    <property type="match status" value="1"/>
</dbReference>
<keyword evidence="5" id="KW-0630">Potassium</keyword>
<keyword evidence="5" id="KW-0406">Ion transport</keyword>
<dbReference type="EMBL" id="JAFCMP010000357">
    <property type="protein sequence ID" value="KAG5180748.1"/>
    <property type="molecule type" value="Genomic_DNA"/>
</dbReference>
<keyword evidence="3 6" id="KW-1133">Transmembrane helix</keyword>
<dbReference type="Pfam" id="PF01007">
    <property type="entry name" value="IRK"/>
    <property type="match status" value="1"/>
</dbReference>
<evidence type="ECO:0000313" key="10">
    <source>
        <dbReference type="Proteomes" id="UP000664859"/>
    </source>
</evidence>
<keyword evidence="2 5" id="KW-0812">Transmembrane</keyword>
<gene>
    <name evidence="9" type="ORF">JKP88DRAFT_322865</name>
</gene>
<comment type="caution">
    <text evidence="9">The sequence shown here is derived from an EMBL/GenBank/DDBJ whole genome shotgun (WGS) entry which is preliminary data.</text>
</comment>
<dbReference type="InterPro" id="IPR016449">
    <property type="entry name" value="K_chnl_inward-rec_Kir"/>
</dbReference>
<keyword evidence="5" id="KW-0633">Potassium transport</keyword>
<keyword evidence="5" id="KW-0851">Voltage-gated channel</keyword>
<sequence length="259" mass="29841">RSKKRFGFLLGLRAWRSKAEPMPQRSQRLIDRSSHFQQSFGRWNIGRNTKDEGMRKLFSNDWFHTVLHMTTWKVLGALFLTYLAVVTVFAALYLAIARFDGCNLGIVDYREAYYFSLETMTTVGFGTQDVFFGRCWSVMVIITAQACSGLLIDALLIGLLFARLGRPQTRASTVVFSDKAVLRRIRGEYYFMFQVAELRKHQLLETHVRCYAVRHHRTLPIDANGALDESQPPETVHYQTHNMRLQHPDDELGGSMLLV</sequence>
<evidence type="ECO:0000256" key="1">
    <source>
        <dbReference type="ARBA" id="ARBA00004141"/>
    </source>
</evidence>
<dbReference type="InterPro" id="IPR013518">
    <property type="entry name" value="K_chnl_inward-rec_Kir_cyto"/>
</dbReference>
<protein>
    <submittedName>
        <fullName evidence="9">Inward rectifier potassium channel-domain-containing protein</fullName>
    </submittedName>
</protein>
<evidence type="ECO:0000256" key="3">
    <source>
        <dbReference type="ARBA" id="ARBA00022989"/>
    </source>
</evidence>
<dbReference type="Proteomes" id="UP000664859">
    <property type="component" value="Unassembled WGS sequence"/>
</dbReference>
<dbReference type="PANTHER" id="PTHR11767">
    <property type="entry name" value="INWARD RECTIFIER POTASSIUM CHANNEL"/>
    <property type="match status" value="1"/>
</dbReference>
<reference evidence="9" key="1">
    <citation type="submission" date="2021-02" db="EMBL/GenBank/DDBJ databases">
        <title>First Annotated Genome of the Yellow-green Alga Tribonema minus.</title>
        <authorList>
            <person name="Mahan K.M."/>
        </authorList>
    </citation>
    <scope>NUCLEOTIDE SEQUENCE</scope>
    <source>
        <strain evidence="9">UTEX B ZZ1240</strain>
    </source>
</reference>
<keyword evidence="10" id="KW-1185">Reference proteome</keyword>
<dbReference type="Gene3D" id="2.60.40.1400">
    <property type="entry name" value="G protein-activated inward rectifier potassium channel 1"/>
    <property type="match status" value="1"/>
</dbReference>
<comment type="subcellular location">
    <subcellularLocation>
        <location evidence="1 5">Membrane</location>
        <topology evidence="1 5">Multi-pass membrane protein</topology>
    </subcellularLocation>
</comment>
<feature type="transmembrane region" description="Helical" evidence="6">
    <location>
        <begin position="136"/>
        <end position="162"/>
    </location>
</feature>
<feature type="domain" description="Inward rectifier potassium channel C-terminal" evidence="8">
    <location>
        <begin position="174"/>
        <end position="218"/>
    </location>
</feature>
<comment type="similarity">
    <text evidence="5">Belongs to the inward rectifier-type potassium channel (TC 1.A.2.1) family.</text>
</comment>
<keyword evidence="5" id="KW-0813">Transport</keyword>
<dbReference type="AlphaFoldDB" id="A0A835YU47"/>
<organism evidence="9 10">
    <name type="scientific">Tribonema minus</name>
    <dbReference type="NCBI Taxonomy" id="303371"/>
    <lineage>
        <taxon>Eukaryota</taxon>
        <taxon>Sar</taxon>
        <taxon>Stramenopiles</taxon>
        <taxon>Ochrophyta</taxon>
        <taxon>PX clade</taxon>
        <taxon>Xanthophyceae</taxon>
        <taxon>Tribonematales</taxon>
        <taxon>Tribonemataceae</taxon>
        <taxon>Tribonema</taxon>
    </lineage>
</organism>
<evidence type="ECO:0000259" key="7">
    <source>
        <dbReference type="Pfam" id="PF01007"/>
    </source>
</evidence>